<evidence type="ECO:0000259" key="1">
    <source>
        <dbReference type="Pfam" id="PF01368"/>
    </source>
</evidence>
<dbReference type="Gene3D" id="3.10.310.30">
    <property type="match status" value="1"/>
</dbReference>
<protein>
    <submittedName>
        <fullName evidence="3">DHH family phosphoesterase</fullName>
    </submittedName>
</protein>
<proteinExistence type="predicted"/>
<evidence type="ECO:0000313" key="4">
    <source>
        <dbReference type="Proteomes" id="UP000249645"/>
    </source>
</evidence>
<dbReference type="GO" id="GO:0003676">
    <property type="term" value="F:nucleic acid binding"/>
    <property type="evidence" value="ECO:0007669"/>
    <property type="project" value="InterPro"/>
</dbReference>
<evidence type="ECO:0000313" key="3">
    <source>
        <dbReference type="EMBL" id="PZP51335.1"/>
    </source>
</evidence>
<dbReference type="Proteomes" id="UP000249645">
    <property type="component" value="Unassembled WGS sequence"/>
</dbReference>
<dbReference type="Gene3D" id="3.90.1640.10">
    <property type="entry name" value="inorganic pyrophosphatase (n-terminal core)"/>
    <property type="match status" value="1"/>
</dbReference>
<evidence type="ECO:0000259" key="2">
    <source>
        <dbReference type="Pfam" id="PF02272"/>
    </source>
</evidence>
<dbReference type="Pfam" id="PF02272">
    <property type="entry name" value="DHHA1"/>
    <property type="match status" value="1"/>
</dbReference>
<feature type="domain" description="DDH" evidence="1">
    <location>
        <begin position="16"/>
        <end position="168"/>
    </location>
</feature>
<feature type="domain" description="DHHA1" evidence="2">
    <location>
        <begin position="245"/>
        <end position="331"/>
    </location>
</feature>
<accession>A0A2W5F5M3</accession>
<dbReference type="InterPro" id="IPR038763">
    <property type="entry name" value="DHH_sf"/>
</dbReference>
<reference evidence="3 4" key="1">
    <citation type="submission" date="2017-11" db="EMBL/GenBank/DDBJ databases">
        <title>Infants hospitalized years apart are colonized by the same room-sourced microbial strains.</title>
        <authorList>
            <person name="Brooks B."/>
            <person name="Olm M.R."/>
            <person name="Firek B.A."/>
            <person name="Baker R."/>
            <person name="Thomas B.C."/>
            <person name="Morowitz M.J."/>
            <person name="Banfield J.F."/>
        </authorList>
    </citation>
    <scope>NUCLEOTIDE SEQUENCE [LARGE SCALE GENOMIC DNA]</scope>
    <source>
        <strain evidence="3">S2_009_000_R2_76</strain>
    </source>
</reference>
<dbReference type="InterPro" id="IPR003156">
    <property type="entry name" value="DHHA1_dom"/>
</dbReference>
<dbReference type="PANTHER" id="PTHR47618">
    <property type="entry name" value="BIFUNCTIONAL OLIGORIBONUCLEASE AND PAP PHOSPHATASE NRNA"/>
    <property type="match status" value="1"/>
</dbReference>
<dbReference type="EMBL" id="QFOI01000034">
    <property type="protein sequence ID" value="PZP51335.1"/>
    <property type="molecule type" value="Genomic_DNA"/>
</dbReference>
<dbReference type="InterPro" id="IPR001667">
    <property type="entry name" value="DDH_dom"/>
</dbReference>
<dbReference type="SUPFAM" id="SSF64182">
    <property type="entry name" value="DHH phosphoesterases"/>
    <property type="match status" value="1"/>
</dbReference>
<comment type="caution">
    <text evidence="3">The sequence shown here is derived from an EMBL/GenBank/DDBJ whole genome shotgun (WGS) entry which is preliminary data.</text>
</comment>
<dbReference type="PANTHER" id="PTHR47618:SF1">
    <property type="entry name" value="BIFUNCTIONAL OLIGORIBONUCLEASE AND PAP PHOSPHATASE NRNA"/>
    <property type="match status" value="1"/>
</dbReference>
<sequence>MEAITEFYPFLSTPKNVVITMHQKPDGDALGSTLGLSFFLKKLGFGVKVIAPTNWASFLNWLPGCKDVIDYEANLALSETLVNDADYLFCLDFNVFSRTRNLAPILEKSTAVKILIDHHEEPQKEAFQYGVSNTQKSSTCEMVYDFISDAGYAYMIDLDIATCLYTGIMTDTGSFRFPSTKASVHQIITHFKQLGLKHTQIHERIYDSFRETRLRFLGNALLNRMEVLYQYNTAIMIIPRSDLVHFNTQTGDTEGLVNYMLALEGIKFAAIVIDREENARKWSFRSKGAFDVNKFARNHFSGGGHKNAAGGFSSEPLEDTVKKFKNVLNEYEKELAVPYEY</sequence>
<name>A0A2W5F5M3_9SPHI</name>
<organism evidence="3 4">
    <name type="scientific">Pseudopedobacter saltans</name>
    <dbReference type="NCBI Taxonomy" id="151895"/>
    <lineage>
        <taxon>Bacteria</taxon>
        <taxon>Pseudomonadati</taxon>
        <taxon>Bacteroidota</taxon>
        <taxon>Sphingobacteriia</taxon>
        <taxon>Sphingobacteriales</taxon>
        <taxon>Sphingobacteriaceae</taxon>
        <taxon>Pseudopedobacter</taxon>
    </lineage>
</organism>
<gene>
    <name evidence="3" type="ORF">DI598_03475</name>
</gene>
<dbReference type="AlphaFoldDB" id="A0A2W5F5M3"/>
<dbReference type="InterPro" id="IPR051319">
    <property type="entry name" value="Oligoribo/pAp-PDE_c-di-AMP_PDE"/>
</dbReference>
<dbReference type="Pfam" id="PF01368">
    <property type="entry name" value="DHH"/>
    <property type="match status" value="1"/>
</dbReference>